<gene>
    <name evidence="1" type="ORF">ATL39_3119</name>
</gene>
<dbReference type="InterPro" id="IPR009467">
    <property type="entry name" value="Glycolipid-bd_prot_put"/>
</dbReference>
<dbReference type="AlphaFoldDB" id="A0A419UX22"/>
<accession>A0A419UX22</accession>
<dbReference type="SUPFAM" id="SSF159275">
    <property type="entry name" value="PA1994-like"/>
    <property type="match status" value="1"/>
</dbReference>
<proteinExistence type="predicted"/>
<protein>
    <recommendedName>
        <fullName evidence="3">Glycolipid-binding protein</fullName>
    </recommendedName>
</protein>
<dbReference type="Proteomes" id="UP000285120">
    <property type="component" value="Unassembled WGS sequence"/>
</dbReference>
<evidence type="ECO:0000313" key="1">
    <source>
        <dbReference type="EMBL" id="RKD69693.1"/>
    </source>
</evidence>
<dbReference type="OrthoDB" id="9814791at2"/>
<reference evidence="1 2" key="1">
    <citation type="submission" date="2018-09" db="EMBL/GenBank/DDBJ databases">
        <title>Genomic Encyclopedia of Archaeal and Bacterial Type Strains, Phase II (KMG-II): from individual species to whole genera.</title>
        <authorList>
            <person name="Goeker M."/>
        </authorList>
    </citation>
    <scope>NUCLEOTIDE SEQUENCE [LARGE SCALE GENOMIC DNA]</scope>
    <source>
        <strain evidence="1 2">DSM 17008</strain>
    </source>
</reference>
<sequence length="184" mass="21609">MFPNEMVWENIETFGCEYLYISRTEHMIQVESTVISLETGFPVQIWYQMTLNNSWKATNVHIKDKNGPNLQLTSSGTGVWYDHHGVKLDYLNGAIDIDISVTPFSNSLPIKRHTWHPGQKREIDMVYISIPSLDVQKVKQTYTYIEHENEDRVFHFQHKHFASFISVDENGYVTEYPGLFTRRY</sequence>
<comment type="caution">
    <text evidence="1">The sequence shown here is derived from an EMBL/GenBank/DDBJ whole genome shotgun (WGS) entry which is preliminary data.</text>
</comment>
<evidence type="ECO:0000313" key="2">
    <source>
        <dbReference type="Proteomes" id="UP000285120"/>
    </source>
</evidence>
<organism evidence="1 2">
    <name type="scientific">Sinobaca qinghaiensis</name>
    <dbReference type="NCBI Taxonomy" id="342944"/>
    <lineage>
        <taxon>Bacteria</taxon>
        <taxon>Bacillati</taxon>
        <taxon>Bacillota</taxon>
        <taxon>Bacilli</taxon>
        <taxon>Bacillales</taxon>
        <taxon>Sporolactobacillaceae</taxon>
        <taxon>Sinobaca</taxon>
    </lineage>
</organism>
<evidence type="ECO:0008006" key="3">
    <source>
        <dbReference type="Google" id="ProtNLM"/>
    </source>
</evidence>
<dbReference type="EMBL" id="RAPK01000011">
    <property type="protein sequence ID" value="RKD69693.1"/>
    <property type="molecule type" value="Genomic_DNA"/>
</dbReference>
<name>A0A419UX22_9BACL</name>
<dbReference type="Pfam" id="PF06475">
    <property type="entry name" value="Glycolipid_bind"/>
    <property type="match status" value="1"/>
</dbReference>
<dbReference type="RefSeq" id="WP_120194252.1">
    <property type="nucleotide sequence ID" value="NZ_RAPK01000011.1"/>
</dbReference>
<keyword evidence="2" id="KW-1185">Reference proteome</keyword>